<dbReference type="FunFam" id="1.20.1070.10:FF:000150">
    <property type="entry name" value="probable G-protein coupled receptor 34"/>
    <property type="match status" value="1"/>
</dbReference>
<evidence type="ECO:0000256" key="13">
    <source>
        <dbReference type="RuleBase" id="RU000688"/>
    </source>
</evidence>
<feature type="transmembrane region" description="Helical" evidence="15">
    <location>
        <begin position="173"/>
        <end position="192"/>
    </location>
</feature>
<evidence type="ECO:0000256" key="4">
    <source>
        <dbReference type="ARBA" id="ARBA00022989"/>
    </source>
</evidence>
<dbReference type="SUPFAM" id="SSF81321">
    <property type="entry name" value="Family A G protein-coupled receptor-like"/>
    <property type="match status" value="1"/>
</dbReference>
<accession>A0AA47M2J4</accession>
<keyword evidence="6 15" id="KW-0472">Membrane</keyword>
<dbReference type="Gene3D" id="1.20.1070.10">
    <property type="entry name" value="Rhodopsin 7-helix transmembrane proteins"/>
    <property type="match status" value="1"/>
</dbReference>
<reference evidence="17" key="1">
    <citation type="journal article" date="2023" name="Front. Mar. Sci.">
        <title>A new Merluccius polli reference genome to investigate the effects of global change in West African waters.</title>
        <authorList>
            <person name="Mateo J.L."/>
            <person name="Blanco-Fernandez C."/>
            <person name="Garcia-Vazquez E."/>
            <person name="Machado-Schiaffino G."/>
        </authorList>
    </citation>
    <scope>NUCLEOTIDE SEQUENCE</scope>
    <source>
        <strain evidence="17">C29</strain>
        <tissue evidence="17">Fin</tissue>
    </source>
</reference>
<sequence length="410" mass="47409">MYREKGRHPERRIKRMTPQPHTSTGLPYGSRFTTSGAMKAEEQNNDDLLTAYFFTTTAMMAFPFKNYTSQDSQAMVGVTPNPGPLCPSDNSTLRILLTLFYSLFFILGLTGNLLALWVFLRVHSMKNSVRVLFINVALADLLLVACLPFRVWYHGVRRDHWELGATMCRIVGNFFYMNMYISITLLGLLSVDRYLKITRGGVPRQRQHRQHRLLLVVASNWSTVTCALIWVLAFAVTLLLMLTKETHKEINRCFQYKQLLHAKWKGYVNLMLVVVFWITYCAMVVSHVKIAFKLLRMSKENPNFPNALRYTRIVKNSFFILFLFTVCFVPYHIVRLMYIITQVMDTSCYWMRTVNQVNEIALLFSALNSCLDPVMYVLLSSELRKQVMKFAGSVMQVWLCLICAAKMGNV</sequence>
<feature type="transmembrane region" description="Helical" evidence="15">
    <location>
        <begin position="213"/>
        <end position="242"/>
    </location>
</feature>
<evidence type="ECO:0000256" key="5">
    <source>
        <dbReference type="ARBA" id="ARBA00023040"/>
    </source>
</evidence>
<feature type="transmembrane region" description="Helical" evidence="15">
    <location>
        <begin position="318"/>
        <end position="340"/>
    </location>
</feature>
<comment type="caution">
    <text evidence="17">The sequence shown here is derived from an EMBL/GenBank/DDBJ whole genome shotgun (WGS) entry which is preliminary data.</text>
</comment>
<name>A0AA47M2J4_MERPO</name>
<dbReference type="Proteomes" id="UP001174136">
    <property type="component" value="Unassembled WGS sequence"/>
</dbReference>
<comment type="subcellular location">
    <subcellularLocation>
        <location evidence="1">Cell membrane</location>
        <topology evidence="1">Multi-pass membrane protein</topology>
    </subcellularLocation>
</comment>
<dbReference type="PROSITE" id="PS00237">
    <property type="entry name" value="G_PROTEIN_RECEP_F1_1"/>
    <property type="match status" value="1"/>
</dbReference>
<evidence type="ECO:0000256" key="1">
    <source>
        <dbReference type="ARBA" id="ARBA00004651"/>
    </source>
</evidence>
<dbReference type="EMBL" id="JAOPHQ010006267">
    <property type="protein sequence ID" value="KAK0132377.1"/>
    <property type="molecule type" value="Genomic_DNA"/>
</dbReference>
<feature type="transmembrane region" description="Helical" evidence="15">
    <location>
        <begin position="99"/>
        <end position="120"/>
    </location>
</feature>
<evidence type="ECO:0000256" key="7">
    <source>
        <dbReference type="ARBA" id="ARBA00023157"/>
    </source>
</evidence>
<comment type="similarity">
    <text evidence="13">Belongs to the G-protein coupled receptor 1 family.</text>
</comment>
<dbReference type="PRINTS" id="PR01157">
    <property type="entry name" value="P2YPURNOCPTR"/>
</dbReference>
<dbReference type="AlphaFoldDB" id="A0AA47M2J4"/>
<feature type="transmembrane region" description="Helical" evidence="15">
    <location>
        <begin position="267"/>
        <end position="292"/>
    </location>
</feature>
<feature type="compositionally biased region" description="Basic residues" evidence="14">
    <location>
        <begin position="1"/>
        <end position="15"/>
    </location>
</feature>
<evidence type="ECO:0000256" key="2">
    <source>
        <dbReference type="ARBA" id="ARBA00022475"/>
    </source>
</evidence>
<keyword evidence="9" id="KW-0325">Glycoprotein</keyword>
<feature type="transmembrane region" description="Helical" evidence="15">
    <location>
        <begin position="360"/>
        <end position="378"/>
    </location>
</feature>
<dbReference type="GO" id="GO:0005886">
    <property type="term" value="C:plasma membrane"/>
    <property type="evidence" value="ECO:0007669"/>
    <property type="project" value="UniProtKB-SubCell"/>
</dbReference>
<evidence type="ECO:0000256" key="12">
    <source>
        <dbReference type="ARBA" id="ARBA00045234"/>
    </source>
</evidence>
<feature type="transmembrane region" description="Helical" evidence="15">
    <location>
        <begin position="132"/>
        <end position="153"/>
    </location>
</feature>
<evidence type="ECO:0000256" key="3">
    <source>
        <dbReference type="ARBA" id="ARBA00022692"/>
    </source>
</evidence>
<evidence type="ECO:0000256" key="10">
    <source>
        <dbReference type="ARBA" id="ARBA00023224"/>
    </source>
</evidence>
<evidence type="ECO:0000256" key="6">
    <source>
        <dbReference type="ARBA" id="ARBA00023136"/>
    </source>
</evidence>
<evidence type="ECO:0000256" key="8">
    <source>
        <dbReference type="ARBA" id="ARBA00023170"/>
    </source>
</evidence>
<feature type="domain" description="G-protein coupled receptors family 1 profile" evidence="16">
    <location>
        <begin position="111"/>
        <end position="376"/>
    </location>
</feature>
<organism evidence="17 18">
    <name type="scientific">Merluccius polli</name>
    <name type="common">Benguela hake</name>
    <name type="synonym">Merluccius cadenati</name>
    <dbReference type="NCBI Taxonomy" id="89951"/>
    <lineage>
        <taxon>Eukaryota</taxon>
        <taxon>Metazoa</taxon>
        <taxon>Chordata</taxon>
        <taxon>Craniata</taxon>
        <taxon>Vertebrata</taxon>
        <taxon>Euteleostomi</taxon>
        <taxon>Actinopterygii</taxon>
        <taxon>Neopterygii</taxon>
        <taxon>Teleostei</taxon>
        <taxon>Neoteleostei</taxon>
        <taxon>Acanthomorphata</taxon>
        <taxon>Zeiogadaria</taxon>
        <taxon>Gadariae</taxon>
        <taxon>Gadiformes</taxon>
        <taxon>Gadoidei</taxon>
        <taxon>Merlucciidae</taxon>
        <taxon>Merluccius</taxon>
    </lineage>
</organism>
<dbReference type="InterPro" id="IPR017452">
    <property type="entry name" value="GPCR_Rhodpsn_7TM"/>
</dbReference>
<dbReference type="Pfam" id="PF00001">
    <property type="entry name" value="7tm_1"/>
    <property type="match status" value="1"/>
</dbReference>
<evidence type="ECO:0000256" key="11">
    <source>
        <dbReference type="ARBA" id="ARBA00035691"/>
    </source>
</evidence>
<keyword evidence="7" id="KW-1015">Disulfide bond</keyword>
<feature type="transmembrane region" description="Helical" evidence="15">
    <location>
        <begin position="48"/>
        <end position="64"/>
    </location>
</feature>
<keyword evidence="3 13" id="KW-0812">Transmembrane</keyword>
<evidence type="ECO:0000259" key="16">
    <source>
        <dbReference type="PROSITE" id="PS50262"/>
    </source>
</evidence>
<evidence type="ECO:0000313" key="17">
    <source>
        <dbReference type="EMBL" id="KAK0132377.1"/>
    </source>
</evidence>
<dbReference type="GO" id="GO:0045028">
    <property type="term" value="F:G protein-coupled purinergic nucleotide receptor activity"/>
    <property type="evidence" value="ECO:0007669"/>
    <property type="project" value="TreeGrafter"/>
</dbReference>
<feature type="region of interest" description="Disordered" evidence="14">
    <location>
        <begin position="1"/>
        <end position="28"/>
    </location>
</feature>
<dbReference type="PROSITE" id="PS50262">
    <property type="entry name" value="G_PROTEIN_RECEP_F1_2"/>
    <property type="match status" value="1"/>
</dbReference>
<keyword evidence="4 15" id="KW-1133">Transmembrane helix</keyword>
<evidence type="ECO:0000313" key="18">
    <source>
        <dbReference type="Proteomes" id="UP001174136"/>
    </source>
</evidence>
<gene>
    <name evidence="17" type="primary">Gpr34_1</name>
    <name evidence="17" type="ORF">N1851_032743</name>
</gene>
<keyword evidence="2" id="KW-1003">Cell membrane</keyword>
<evidence type="ECO:0000256" key="14">
    <source>
        <dbReference type="SAM" id="MobiDB-lite"/>
    </source>
</evidence>
<keyword evidence="8 13" id="KW-0675">Receptor</keyword>
<dbReference type="PANTHER" id="PTHR24233:SF1">
    <property type="entry name" value="G-PROTEIN COUPLED RECEPTOR 34-RELATED"/>
    <property type="match status" value="1"/>
</dbReference>
<keyword evidence="18" id="KW-1185">Reference proteome</keyword>
<keyword evidence="5 13" id="KW-0297">G-protein coupled receptor</keyword>
<dbReference type="PANTHER" id="PTHR24233">
    <property type="entry name" value="P2Y PURINOCEPTOR-RELATED G-PROTEIN COUPLED RECEPTOR"/>
    <property type="match status" value="1"/>
</dbReference>
<comment type="function">
    <text evidence="12">G-protein-coupled receptor of lysophosphatidylserine (LysoPS) that plays different roles in immune response. Acts a damage-sensing receptor that triggers tissue repair upon recognition of dying neutrophils. Mechanistically, apoptotic neutrophils release lysophosphatydilserine that are recognized by type 3 innate lymphoid cells (ILC3s) via GPR34, which activates downstream PI3K-AKT and RAS-ERK signaling pathways leading to STAT3 activation and IL-22 production. Plays an important role in microglial function, controlling morphology and phagocytosis.</text>
</comment>
<dbReference type="InterPro" id="IPR000276">
    <property type="entry name" value="GPCR_Rhodpsn"/>
</dbReference>
<protein>
    <recommendedName>
        <fullName evidence="11">Probable G-protein coupled receptor 34</fullName>
    </recommendedName>
</protein>
<keyword evidence="10 13" id="KW-0807">Transducer</keyword>
<proteinExistence type="inferred from homology"/>
<feature type="compositionally biased region" description="Polar residues" evidence="14">
    <location>
        <begin position="19"/>
        <end position="28"/>
    </location>
</feature>
<dbReference type="PRINTS" id="PR00237">
    <property type="entry name" value="GPCRRHODOPSN"/>
</dbReference>
<evidence type="ECO:0000256" key="15">
    <source>
        <dbReference type="SAM" id="Phobius"/>
    </source>
</evidence>
<evidence type="ECO:0000256" key="9">
    <source>
        <dbReference type="ARBA" id="ARBA00023180"/>
    </source>
</evidence>